<dbReference type="EMBL" id="CAJNNV010030554">
    <property type="protein sequence ID" value="CAE8632891.1"/>
    <property type="molecule type" value="Genomic_DNA"/>
</dbReference>
<proteinExistence type="predicted"/>
<comment type="caution">
    <text evidence="1">The sequence shown here is derived from an EMBL/GenBank/DDBJ whole genome shotgun (WGS) entry which is preliminary data.</text>
</comment>
<protein>
    <submittedName>
        <fullName evidence="1">Uncharacterized protein</fullName>
    </submittedName>
</protein>
<name>A0A813H5E3_POLGL</name>
<feature type="non-terminal residue" evidence="1">
    <location>
        <position position="1"/>
    </location>
</feature>
<accession>A0A813H5E3</accession>
<gene>
    <name evidence="1" type="ORF">PGLA1383_LOCUS48818</name>
</gene>
<sequence length="164" mass="18021">FDDLDASSVTPWLLTQLVPSSPWQEVGDEPLILNPGLCVSPRLALRINRLSSQSRCQVVKLQPPRRAPSCRRGVCWAEDLVQDAGDVAFEELRPDSALRQRGSQGELAVRSGGKLAVTMDGAIRARSGKVRGVVGKEQLVDKWEQLWTSCCTGVKQQRRLLASS</sequence>
<organism evidence="1 2">
    <name type="scientific">Polarella glacialis</name>
    <name type="common">Dinoflagellate</name>
    <dbReference type="NCBI Taxonomy" id="89957"/>
    <lineage>
        <taxon>Eukaryota</taxon>
        <taxon>Sar</taxon>
        <taxon>Alveolata</taxon>
        <taxon>Dinophyceae</taxon>
        <taxon>Suessiales</taxon>
        <taxon>Suessiaceae</taxon>
        <taxon>Polarella</taxon>
    </lineage>
</organism>
<evidence type="ECO:0000313" key="2">
    <source>
        <dbReference type="Proteomes" id="UP000654075"/>
    </source>
</evidence>
<dbReference type="Proteomes" id="UP000654075">
    <property type="component" value="Unassembled WGS sequence"/>
</dbReference>
<keyword evidence="2" id="KW-1185">Reference proteome</keyword>
<dbReference type="AlphaFoldDB" id="A0A813H5E3"/>
<evidence type="ECO:0000313" key="1">
    <source>
        <dbReference type="EMBL" id="CAE8632891.1"/>
    </source>
</evidence>
<reference evidence="1" key="1">
    <citation type="submission" date="2021-02" db="EMBL/GenBank/DDBJ databases">
        <authorList>
            <person name="Dougan E. K."/>
            <person name="Rhodes N."/>
            <person name="Thang M."/>
            <person name="Chan C."/>
        </authorList>
    </citation>
    <scope>NUCLEOTIDE SEQUENCE</scope>
</reference>